<dbReference type="InterPro" id="IPR050671">
    <property type="entry name" value="CD300_family_receptors"/>
</dbReference>
<dbReference type="CDD" id="cd05716">
    <property type="entry name" value="IgV_pIgR_like"/>
    <property type="match status" value="1"/>
</dbReference>
<proteinExistence type="predicted"/>
<accession>A0A8D0XVM5</accession>
<dbReference type="SMART" id="SM00409">
    <property type="entry name" value="IG"/>
    <property type="match status" value="1"/>
</dbReference>
<feature type="transmembrane region" description="Helical" evidence="5">
    <location>
        <begin position="346"/>
        <end position="370"/>
    </location>
</feature>
<dbReference type="PANTHER" id="PTHR11860">
    <property type="entry name" value="POLYMERIC-IMMUNOGLOBULIN RECEPTOR"/>
    <property type="match status" value="1"/>
</dbReference>
<evidence type="ECO:0000256" key="1">
    <source>
        <dbReference type="ARBA" id="ARBA00004370"/>
    </source>
</evidence>
<feature type="domain" description="Ig-like" evidence="6">
    <location>
        <begin position="96"/>
        <end position="217"/>
    </location>
</feature>
<dbReference type="InterPro" id="IPR007110">
    <property type="entry name" value="Ig-like_dom"/>
</dbReference>
<name>A0A8D0XVM5_PIG</name>
<keyword evidence="3 5" id="KW-0472">Membrane</keyword>
<organism evidence="7 8">
    <name type="scientific">Sus scrofa</name>
    <name type="common">Pig</name>
    <dbReference type="NCBI Taxonomy" id="9823"/>
    <lineage>
        <taxon>Eukaryota</taxon>
        <taxon>Metazoa</taxon>
        <taxon>Chordata</taxon>
        <taxon>Craniata</taxon>
        <taxon>Vertebrata</taxon>
        <taxon>Euteleostomi</taxon>
        <taxon>Mammalia</taxon>
        <taxon>Eutheria</taxon>
        <taxon>Laurasiatheria</taxon>
        <taxon>Artiodactyla</taxon>
        <taxon>Suina</taxon>
        <taxon>Suidae</taxon>
        <taxon>Sus</taxon>
    </lineage>
</organism>
<feature type="region of interest" description="Disordered" evidence="4">
    <location>
        <begin position="239"/>
        <end position="338"/>
    </location>
</feature>
<evidence type="ECO:0000259" key="6">
    <source>
        <dbReference type="PROSITE" id="PS50835"/>
    </source>
</evidence>
<keyword evidence="2 5" id="KW-0812">Transmembrane</keyword>
<sequence length="464" mass="49059">MFPTEIHGLPEWCAQTLRGAWPGAWLRPPARARVWEKRTEGTAEAPSGLALGRRGVTRAAPPLPSSSASPLEEVEAPRSAAVERSSQLPVCAPARPALTMRPLVLLWACLVLPGYGTLVGPKEISGFVGDTVSLQCTYGEALKTHRKYWCRKIGYLIARCSGTVFSGEYGQEGRVSVHDSPRELRFKVILRNLTLEDEGQYFCGIQRLGLDDSFSVSLHVFPASPGLHLTVSTAKLGKTGAEASPSTGTFPSEHPATSPHAGASAFARTTPHPATSPHAGASAFARTTPHSATSPHAGTTPHPATSPPAGISRPTTQLDSTSAKDTSLVRRSSTAKSGTSIPMTRILAPILVLLALLLATGLAALGSWVLQRRKEAQLTAETERKEKLQLSHSPLESSWVPEYTAINPAGPTGPPASPNTEIRCLSQASEEDGACLRDPEGDVTPGPPLPVSREGPGLSEFISG</sequence>
<dbReference type="Proteomes" id="UP000694570">
    <property type="component" value="Unplaced"/>
</dbReference>
<evidence type="ECO:0000256" key="5">
    <source>
        <dbReference type="SAM" id="Phobius"/>
    </source>
</evidence>
<dbReference type="SUPFAM" id="SSF48726">
    <property type="entry name" value="Immunoglobulin"/>
    <property type="match status" value="1"/>
</dbReference>
<dbReference type="PROSITE" id="PS50835">
    <property type="entry name" value="IG_LIKE"/>
    <property type="match status" value="1"/>
</dbReference>
<keyword evidence="5" id="KW-1133">Transmembrane helix</keyword>
<evidence type="ECO:0000256" key="2">
    <source>
        <dbReference type="ARBA" id="ARBA00022692"/>
    </source>
</evidence>
<dbReference type="InterPro" id="IPR013783">
    <property type="entry name" value="Ig-like_fold"/>
</dbReference>
<feature type="region of interest" description="Disordered" evidence="4">
    <location>
        <begin position="36"/>
        <end position="78"/>
    </location>
</feature>
<dbReference type="GO" id="GO:0016020">
    <property type="term" value="C:membrane"/>
    <property type="evidence" value="ECO:0007669"/>
    <property type="project" value="UniProtKB-SubCell"/>
</dbReference>
<protein>
    <recommendedName>
        <fullName evidence="6">Ig-like domain-containing protein</fullName>
    </recommendedName>
</protein>
<comment type="subcellular location">
    <subcellularLocation>
        <location evidence="1">Membrane</location>
    </subcellularLocation>
</comment>
<evidence type="ECO:0000256" key="3">
    <source>
        <dbReference type="ARBA" id="ARBA00023136"/>
    </source>
</evidence>
<dbReference type="Ensembl" id="ENSSSCT00030092271.1">
    <property type="protein sequence ID" value="ENSSSCP00030042459.1"/>
    <property type="gene ID" value="ENSSSCG00030065920.1"/>
</dbReference>
<feature type="region of interest" description="Disordered" evidence="4">
    <location>
        <begin position="408"/>
        <end position="464"/>
    </location>
</feature>
<evidence type="ECO:0000256" key="4">
    <source>
        <dbReference type="SAM" id="MobiDB-lite"/>
    </source>
</evidence>
<dbReference type="InterPro" id="IPR036179">
    <property type="entry name" value="Ig-like_dom_sf"/>
</dbReference>
<evidence type="ECO:0000313" key="7">
    <source>
        <dbReference type="Ensembl" id="ENSSSCP00030042459.1"/>
    </source>
</evidence>
<feature type="compositionally biased region" description="Polar residues" evidence="4">
    <location>
        <begin position="288"/>
        <end position="297"/>
    </location>
</feature>
<feature type="compositionally biased region" description="Polar residues" evidence="4">
    <location>
        <begin position="313"/>
        <end position="338"/>
    </location>
</feature>
<dbReference type="PANTHER" id="PTHR11860:SF62">
    <property type="entry name" value="CMRF35-LIKE MOLECULE 9"/>
    <property type="match status" value="1"/>
</dbReference>
<dbReference type="InterPro" id="IPR013106">
    <property type="entry name" value="Ig_V-set"/>
</dbReference>
<evidence type="ECO:0000313" key="8">
    <source>
        <dbReference type="Proteomes" id="UP000694570"/>
    </source>
</evidence>
<dbReference type="AlphaFoldDB" id="A0A8D0XVM5"/>
<reference evidence="7" key="1">
    <citation type="submission" date="2025-08" db="UniProtKB">
        <authorList>
            <consortium name="Ensembl"/>
        </authorList>
    </citation>
    <scope>IDENTIFICATION</scope>
</reference>
<dbReference type="Gene3D" id="2.60.40.10">
    <property type="entry name" value="Immunoglobulins"/>
    <property type="match status" value="1"/>
</dbReference>
<dbReference type="Pfam" id="PF07686">
    <property type="entry name" value="V-set"/>
    <property type="match status" value="1"/>
</dbReference>
<dbReference type="InterPro" id="IPR003599">
    <property type="entry name" value="Ig_sub"/>
</dbReference>